<dbReference type="Proteomes" id="UP001412239">
    <property type="component" value="Unassembled WGS sequence"/>
</dbReference>
<evidence type="ECO:0008006" key="5">
    <source>
        <dbReference type="Google" id="ProtNLM"/>
    </source>
</evidence>
<keyword evidence="2" id="KW-0812">Transmembrane</keyword>
<dbReference type="EMBL" id="LN891049">
    <property type="protein sequence ID" value="CUS10363.1"/>
    <property type="molecule type" value="Genomic_DNA"/>
</dbReference>
<evidence type="ECO:0000313" key="3">
    <source>
        <dbReference type="EMBL" id="CUS10363.1"/>
    </source>
</evidence>
<dbReference type="InterPro" id="IPR017850">
    <property type="entry name" value="Alkaline_phosphatase_core_sf"/>
</dbReference>
<keyword evidence="2" id="KW-0472">Membrane</keyword>
<dbReference type="GO" id="GO:0047429">
    <property type="term" value="F:nucleoside triphosphate diphosphatase activity"/>
    <property type="evidence" value="ECO:0007669"/>
    <property type="project" value="TreeGrafter"/>
</dbReference>
<dbReference type="SUPFAM" id="SSF53649">
    <property type="entry name" value="Alkaline phosphatase-like"/>
    <property type="match status" value="1"/>
</dbReference>
<reference evidence="3" key="1">
    <citation type="submission" date="2015-10" db="EMBL/GenBank/DDBJ databases">
        <authorList>
            <person name="Regsiter A."/>
            <person name="william w."/>
        </authorList>
    </citation>
    <scope>NUCLEOTIDE SEQUENCE</scope>
    <source>
        <strain evidence="3">Montdore</strain>
    </source>
</reference>
<feature type="transmembrane region" description="Helical" evidence="2">
    <location>
        <begin position="135"/>
        <end position="156"/>
    </location>
</feature>
<feature type="compositionally biased region" description="Low complexity" evidence="1">
    <location>
        <begin position="669"/>
        <end position="679"/>
    </location>
</feature>
<name>A0A292PV46_9PEZI</name>
<evidence type="ECO:0000256" key="1">
    <source>
        <dbReference type="SAM" id="MobiDB-lite"/>
    </source>
</evidence>
<dbReference type="AlphaFoldDB" id="A0A292PV46"/>
<proteinExistence type="predicted"/>
<evidence type="ECO:0000256" key="2">
    <source>
        <dbReference type="SAM" id="Phobius"/>
    </source>
</evidence>
<dbReference type="PANTHER" id="PTHR10151:SF120">
    <property type="entry name" value="BIS(5'-ADENOSYL)-TRIPHOSPHATASE"/>
    <property type="match status" value="1"/>
</dbReference>
<feature type="region of interest" description="Disordered" evidence="1">
    <location>
        <begin position="606"/>
        <end position="697"/>
    </location>
</feature>
<feature type="compositionally biased region" description="Basic and acidic residues" evidence="1">
    <location>
        <begin position="682"/>
        <end position="692"/>
    </location>
</feature>
<dbReference type="InterPro" id="IPR002591">
    <property type="entry name" value="Phosphodiest/P_Trfase"/>
</dbReference>
<sequence length="723" mass="79817">MTAAQYPAVPVGAAHDILSESSDDEGSCADHEVLKEEEEREKLLAGRNGLFGSIGGKPGVKIGKKVRGARGKKKGVCDVVHMMGGKRLGMEEGGEFGLGADSDDEADSEEGEDVDLLREKEVIERKPRKPSVRRVLLYTVSLLTFLLLLISASLSLSHGRRSGAVPFGITKDTRLSNGTHDYKPTTLLISLDGFRADFLNRAMSPELTAMANSGLSSRWLTPAFPSVTFPNHWTIATGLHPESHGIVGNSFWDPDLEKEFFYTDPARSLQREWWGGEPLWATAERQGIKSAVHMWPGSEANDGWDISYLDHFNSTESLKRKTARILEWLDLPLQERPQFIAAYVPNVDAIGHKFGPNTTDLNTAIQEVDAMLTDLLGGLDARNLTDLINIIIVSDHGMASTSHERLIYIDEIIDMSLIEHTDGWPLYGLRPHANVNLTVLYETLLSETLANLERGKKHWDVYLRDKNMPARWHFSNNDRIAPLWVVPETGYAIVTRKEYDVDAPSRGKYEPAGLHGYDNLHPLMRAIFIAKGPAFRHLYTGGQRRVMGMGVEEEEGDVGVVLEEFGNWEVHRIVCESLGISEALGGTNATIKGLAAFKVVPDWPVTEEEEGKEIDASTSAQVGQPVIPTTTATAPTSANEGVVSIQTIPADPDPQPNSGTAQPPEPEQNETQNPSAETPGEGEEKPGEKNPEDMNPWEYAKWKADKLKIALEKWWEGVWVGDD</sequence>
<feature type="compositionally biased region" description="Acidic residues" evidence="1">
    <location>
        <begin position="101"/>
        <end position="113"/>
    </location>
</feature>
<evidence type="ECO:0000313" key="4">
    <source>
        <dbReference type="Proteomes" id="UP001412239"/>
    </source>
</evidence>
<dbReference type="Gene3D" id="3.40.720.10">
    <property type="entry name" value="Alkaline Phosphatase, subunit A"/>
    <property type="match status" value="1"/>
</dbReference>
<organism evidence="3 4">
    <name type="scientific">Tuber aestivum</name>
    <name type="common">summer truffle</name>
    <dbReference type="NCBI Taxonomy" id="59557"/>
    <lineage>
        <taxon>Eukaryota</taxon>
        <taxon>Fungi</taxon>
        <taxon>Dikarya</taxon>
        <taxon>Ascomycota</taxon>
        <taxon>Pezizomycotina</taxon>
        <taxon>Pezizomycetes</taxon>
        <taxon>Pezizales</taxon>
        <taxon>Tuberaceae</taxon>
        <taxon>Tuber</taxon>
    </lineage>
</organism>
<dbReference type="PANTHER" id="PTHR10151">
    <property type="entry name" value="ECTONUCLEOTIDE PYROPHOSPHATASE/PHOSPHODIESTERASE"/>
    <property type="match status" value="1"/>
</dbReference>
<gene>
    <name evidence="3" type="ORF">GSTUAT00005545001</name>
</gene>
<feature type="region of interest" description="Disordered" evidence="1">
    <location>
        <begin position="91"/>
        <end position="113"/>
    </location>
</feature>
<accession>A0A292PV46</accession>
<keyword evidence="2" id="KW-1133">Transmembrane helix</keyword>
<dbReference type="CDD" id="cd16018">
    <property type="entry name" value="Enpp"/>
    <property type="match status" value="1"/>
</dbReference>
<dbReference type="GO" id="GO:0009141">
    <property type="term" value="P:nucleoside triphosphate metabolic process"/>
    <property type="evidence" value="ECO:0007669"/>
    <property type="project" value="TreeGrafter"/>
</dbReference>
<feature type="region of interest" description="Disordered" evidence="1">
    <location>
        <begin position="1"/>
        <end position="30"/>
    </location>
</feature>
<keyword evidence="4" id="KW-1185">Reference proteome</keyword>
<dbReference type="GO" id="GO:0017111">
    <property type="term" value="F:ribonucleoside triphosphate phosphatase activity"/>
    <property type="evidence" value="ECO:0007669"/>
    <property type="project" value="TreeGrafter"/>
</dbReference>
<dbReference type="Gene3D" id="3.30.1360.180">
    <property type="match status" value="1"/>
</dbReference>
<protein>
    <recommendedName>
        <fullName evidence="5">Phosphodiest-domain-containing protein</fullName>
    </recommendedName>
</protein>
<dbReference type="FunFam" id="3.30.1360.180:FF:000003">
    <property type="entry name" value="Type I phosphodiesterase/nucleotide pyrophosphatase family protein"/>
    <property type="match status" value="1"/>
</dbReference>
<dbReference type="Pfam" id="PF01663">
    <property type="entry name" value="Phosphodiest"/>
    <property type="match status" value="1"/>
</dbReference>